<accession>A0ABV8QA83</accession>
<dbReference type="RefSeq" id="WP_390232164.1">
    <property type="nucleotide sequence ID" value="NZ_JBHSCN010000022.1"/>
</dbReference>
<gene>
    <name evidence="2" type="ORF">ACFOYW_17765</name>
</gene>
<comment type="caution">
    <text evidence="2">The sequence shown here is derived from an EMBL/GenBank/DDBJ whole genome shotgun (WGS) entry which is preliminary data.</text>
</comment>
<evidence type="ECO:0000313" key="3">
    <source>
        <dbReference type="Proteomes" id="UP001595900"/>
    </source>
</evidence>
<dbReference type="SUPFAM" id="SSF63817">
    <property type="entry name" value="Sortase"/>
    <property type="match status" value="1"/>
</dbReference>
<feature type="transmembrane region" description="Helical" evidence="1">
    <location>
        <begin position="239"/>
        <end position="260"/>
    </location>
</feature>
<dbReference type="Proteomes" id="UP001595900">
    <property type="component" value="Unassembled WGS sequence"/>
</dbReference>
<dbReference type="Gene3D" id="2.40.260.10">
    <property type="entry name" value="Sortase"/>
    <property type="match status" value="1"/>
</dbReference>
<reference evidence="3" key="1">
    <citation type="journal article" date="2019" name="Int. J. Syst. Evol. Microbiol.">
        <title>The Global Catalogue of Microorganisms (GCM) 10K type strain sequencing project: providing services to taxonomists for standard genome sequencing and annotation.</title>
        <authorList>
            <consortium name="The Broad Institute Genomics Platform"/>
            <consortium name="The Broad Institute Genome Sequencing Center for Infectious Disease"/>
            <person name="Wu L."/>
            <person name="Ma J."/>
        </authorList>
    </citation>
    <scope>NUCLEOTIDE SEQUENCE [LARGE SCALE GENOMIC DNA]</scope>
    <source>
        <strain evidence="3">CGMCC 1.10363</strain>
    </source>
</reference>
<feature type="transmembrane region" description="Helical" evidence="1">
    <location>
        <begin position="20"/>
        <end position="48"/>
    </location>
</feature>
<proteinExistence type="predicted"/>
<keyword evidence="1" id="KW-0812">Transmembrane</keyword>
<evidence type="ECO:0008006" key="4">
    <source>
        <dbReference type="Google" id="ProtNLM"/>
    </source>
</evidence>
<dbReference type="EMBL" id="JBHSCN010000022">
    <property type="protein sequence ID" value="MFC4245220.1"/>
    <property type="molecule type" value="Genomic_DNA"/>
</dbReference>
<evidence type="ECO:0000313" key="2">
    <source>
        <dbReference type="EMBL" id="MFC4245220.1"/>
    </source>
</evidence>
<sequence length="295" mass="30744">MARPQGTAATSAGAIRDRGYAMVLGIAATILLVLLGNLVLISPVVEFFSQHSLYQQLRLTLAEGATPVAAVDKHNHLVEAGTPVAVMSAPGIGLGRTVIVQGTDAAQTMEGIGHLRDTVMPCQAGSSVLMARSGSYGAIGAKWAKLAPGDEFTMTMGQGTCIYRVLDQRLAGQAAPAPPSGSQGNLVLTTALGRPFAPSGILRVDATLVTSSYPASASVFPATSLPAQENAMATDTTQLWPLVFLLQLVVASVLVGVWMWRRWGRWQSWLVAGSVLTASALAAAANIDLLLPNLM</sequence>
<name>A0ABV8QA83_9MICO</name>
<keyword evidence="3" id="KW-1185">Reference proteome</keyword>
<keyword evidence="1" id="KW-1133">Transmembrane helix</keyword>
<keyword evidence="1" id="KW-0472">Membrane</keyword>
<evidence type="ECO:0000256" key="1">
    <source>
        <dbReference type="SAM" id="Phobius"/>
    </source>
</evidence>
<organism evidence="2 3">
    <name type="scientific">Gryllotalpicola reticulitermitis</name>
    <dbReference type="NCBI Taxonomy" id="1184153"/>
    <lineage>
        <taxon>Bacteria</taxon>
        <taxon>Bacillati</taxon>
        <taxon>Actinomycetota</taxon>
        <taxon>Actinomycetes</taxon>
        <taxon>Micrococcales</taxon>
        <taxon>Microbacteriaceae</taxon>
        <taxon>Gryllotalpicola</taxon>
    </lineage>
</organism>
<protein>
    <recommendedName>
        <fullName evidence="4">LPXTG-site transpeptidase (Sortase) family protein</fullName>
    </recommendedName>
</protein>
<dbReference type="InterPro" id="IPR023365">
    <property type="entry name" value="Sortase_dom-sf"/>
</dbReference>
<feature type="transmembrane region" description="Helical" evidence="1">
    <location>
        <begin position="266"/>
        <end position="291"/>
    </location>
</feature>